<proteinExistence type="predicted"/>
<evidence type="ECO:0000259" key="1">
    <source>
        <dbReference type="Pfam" id="PF12760"/>
    </source>
</evidence>
<gene>
    <name evidence="2" type="ORF">ACFO3S_27900</name>
</gene>
<feature type="domain" description="Transposase zinc-ribbon" evidence="1">
    <location>
        <begin position="11"/>
        <end position="56"/>
    </location>
</feature>
<dbReference type="Proteomes" id="UP001596028">
    <property type="component" value="Unassembled WGS sequence"/>
</dbReference>
<organism evidence="2 3">
    <name type="scientific">Cohnella hongkongensis</name>
    <dbReference type="NCBI Taxonomy" id="178337"/>
    <lineage>
        <taxon>Bacteria</taxon>
        <taxon>Bacillati</taxon>
        <taxon>Bacillota</taxon>
        <taxon>Bacilli</taxon>
        <taxon>Bacillales</taxon>
        <taxon>Paenibacillaceae</taxon>
        <taxon>Cohnella</taxon>
    </lineage>
</organism>
<dbReference type="Pfam" id="PF12760">
    <property type="entry name" value="Zn_ribbon_IS1595"/>
    <property type="match status" value="1"/>
</dbReference>
<reference evidence="3" key="1">
    <citation type="journal article" date="2019" name="Int. J. Syst. Evol. Microbiol.">
        <title>The Global Catalogue of Microorganisms (GCM) 10K type strain sequencing project: providing services to taxonomists for standard genome sequencing and annotation.</title>
        <authorList>
            <consortium name="The Broad Institute Genomics Platform"/>
            <consortium name="The Broad Institute Genome Sequencing Center for Infectious Disease"/>
            <person name="Wu L."/>
            <person name="Ma J."/>
        </authorList>
    </citation>
    <scope>NUCLEOTIDE SEQUENCE [LARGE SCALE GENOMIC DNA]</scope>
    <source>
        <strain evidence="3">CCUG 49571</strain>
    </source>
</reference>
<evidence type="ECO:0000313" key="2">
    <source>
        <dbReference type="EMBL" id="MFC4602064.1"/>
    </source>
</evidence>
<feature type="non-terminal residue" evidence="2">
    <location>
        <position position="208"/>
    </location>
</feature>
<accession>A0ABV9FPB4</accession>
<sequence length="208" mass="25017">MSIRKFMACFPDEPACRDFLFHVRWPRGFICTKCGEMRYCLIKTRNVYECANCKTQTSITANTLMHRTKLPLRCWMVAIFWVVSGRRCSARLLARTLKLQYRTARRLLHRIRLAMYKVESAPLFDFWNREKRSAQQPVVRRAMQLMFRKARSFTRRYYGRVSPWRRPYYFCEYRFRSTHAHNPSGAFMMLATSACATIYTHNEYGRLR</sequence>
<dbReference type="InterPro" id="IPR024442">
    <property type="entry name" value="Transposase_Zn_ribbon"/>
</dbReference>
<protein>
    <submittedName>
        <fullName evidence="2">Transposase</fullName>
    </submittedName>
</protein>
<keyword evidence="3" id="KW-1185">Reference proteome</keyword>
<dbReference type="RefSeq" id="WP_378103047.1">
    <property type="nucleotide sequence ID" value="NZ_JBHSEP010000054.1"/>
</dbReference>
<evidence type="ECO:0000313" key="3">
    <source>
        <dbReference type="Proteomes" id="UP001596028"/>
    </source>
</evidence>
<name>A0ABV9FPB4_9BACL</name>
<dbReference type="EMBL" id="JBHSEP010000054">
    <property type="protein sequence ID" value="MFC4602064.1"/>
    <property type="molecule type" value="Genomic_DNA"/>
</dbReference>
<comment type="caution">
    <text evidence="2">The sequence shown here is derived from an EMBL/GenBank/DDBJ whole genome shotgun (WGS) entry which is preliminary data.</text>
</comment>